<dbReference type="Proteomes" id="UP000036520">
    <property type="component" value="Chromosome"/>
</dbReference>
<dbReference type="GO" id="GO:0009446">
    <property type="term" value="P:putrescine biosynthetic process"/>
    <property type="evidence" value="ECO:0007669"/>
    <property type="project" value="InterPro"/>
</dbReference>
<feature type="transmembrane region" description="Helical" evidence="2">
    <location>
        <begin position="12"/>
        <end position="30"/>
    </location>
</feature>
<dbReference type="EMBL" id="CP012040">
    <property type="protein sequence ID" value="AKP50843.1"/>
    <property type="molecule type" value="Genomic_DNA"/>
</dbReference>
<evidence type="ECO:0000256" key="1">
    <source>
        <dbReference type="ARBA" id="ARBA00022801"/>
    </source>
</evidence>
<name>A0A0H4PDD5_9BACT</name>
<dbReference type="AlphaFoldDB" id="A0A0H4PDD5"/>
<gene>
    <name evidence="3" type="ORF">CA2015_1403</name>
</gene>
<keyword evidence="2" id="KW-1133">Transmembrane helix</keyword>
<accession>A0A0H4PDD5</accession>
<reference evidence="3 4" key="1">
    <citation type="submission" date="2015-07" db="EMBL/GenBank/DDBJ databases">
        <authorList>
            <person name="Kim K.M."/>
        </authorList>
    </citation>
    <scope>NUCLEOTIDE SEQUENCE [LARGE SCALE GENOMIC DNA]</scope>
    <source>
        <strain evidence="3 4">KCTC 12363</strain>
    </source>
</reference>
<dbReference type="KEGG" id="camu:CA2015_1403"/>
<protein>
    <submittedName>
        <fullName evidence="3">Agmatine deiminase</fullName>
    </submittedName>
</protein>
<dbReference type="OrthoDB" id="9808013at2"/>
<evidence type="ECO:0000313" key="3">
    <source>
        <dbReference type="EMBL" id="AKP50843.1"/>
    </source>
</evidence>
<sequence length="419" mass="48345">MKITAGLTGTQGLRICLFVLLAYIFFFITACKQSPEEINSATPLGEFDPQESTFICWTPQFQEITLKLIQEIAKVDHVTLFYNQSNHQPENLEKIFKQAAINLENVSMTPFKLEKDNIWIRDYGPILVHNEEGQEEMVNFQYHHEENQEYNLFNEQYASKMRIPFMRSRLYSAGGGREINGRGTIILVEGHEKYINPGLSLEEIEIEYKQHLNQKNVIWLKKGIPQDDLFDHGPVIDNIYGNGVHWHLDEFCRFADAQTILLAQVDPADLSLDPFYQVVHDRLEESYQILKKARDQDGKPFKIIRVPQAPIIFDQGNYNGQPIFYTPVTSYLNFVLTNNLVVIPAYYSPGDPDFIRQKDEEAKNAFQEVFKSRKVVMINATELNYSGGGLHCITMHKPKVKKPSKLRLKINNALKRLKG</sequence>
<dbReference type="InterPro" id="IPR007466">
    <property type="entry name" value="Peptidyl-Arg-deiminase_porph"/>
</dbReference>
<dbReference type="PROSITE" id="PS51257">
    <property type="entry name" value="PROKAR_LIPOPROTEIN"/>
    <property type="match status" value="1"/>
</dbReference>
<dbReference type="Gene3D" id="3.75.10.10">
    <property type="entry name" value="L-arginine/glycine Amidinotransferase, Chain A"/>
    <property type="match status" value="1"/>
</dbReference>
<evidence type="ECO:0000313" key="4">
    <source>
        <dbReference type="Proteomes" id="UP000036520"/>
    </source>
</evidence>
<dbReference type="PATRIC" id="fig|320787.5.peg.1547"/>
<dbReference type="SUPFAM" id="SSF55909">
    <property type="entry name" value="Pentein"/>
    <property type="match status" value="1"/>
</dbReference>
<keyword evidence="2" id="KW-0472">Membrane</keyword>
<keyword evidence="1" id="KW-0378">Hydrolase</keyword>
<keyword evidence="2" id="KW-0812">Transmembrane</keyword>
<proteinExistence type="predicted"/>
<dbReference type="PANTHER" id="PTHR31377:SF0">
    <property type="entry name" value="AGMATINE DEIMINASE-RELATED"/>
    <property type="match status" value="1"/>
</dbReference>
<dbReference type="Pfam" id="PF04371">
    <property type="entry name" value="PAD_porph"/>
    <property type="match status" value="1"/>
</dbReference>
<organism evidence="3 4">
    <name type="scientific">Cyclobacterium amurskyense</name>
    <dbReference type="NCBI Taxonomy" id="320787"/>
    <lineage>
        <taxon>Bacteria</taxon>
        <taxon>Pseudomonadati</taxon>
        <taxon>Bacteroidota</taxon>
        <taxon>Cytophagia</taxon>
        <taxon>Cytophagales</taxon>
        <taxon>Cyclobacteriaceae</taxon>
        <taxon>Cyclobacterium</taxon>
    </lineage>
</organism>
<evidence type="ECO:0000256" key="2">
    <source>
        <dbReference type="SAM" id="Phobius"/>
    </source>
</evidence>
<keyword evidence="4" id="KW-1185">Reference proteome</keyword>
<dbReference type="GO" id="GO:0047632">
    <property type="term" value="F:agmatine deiminase activity"/>
    <property type="evidence" value="ECO:0007669"/>
    <property type="project" value="TreeGrafter"/>
</dbReference>
<dbReference type="PANTHER" id="PTHR31377">
    <property type="entry name" value="AGMATINE DEIMINASE-RELATED"/>
    <property type="match status" value="1"/>
</dbReference>
<dbReference type="GO" id="GO:0004668">
    <property type="term" value="F:protein-arginine deiminase activity"/>
    <property type="evidence" value="ECO:0007669"/>
    <property type="project" value="InterPro"/>
</dbReference>
<dbReference type="RefSeq" id="WP_048641253.1">
    <property type="nucleotide sequence ID" value="NZ_CP012040.1"/>
</dbReference>
<dbReference type="STRING" id="320787.CA2015_1403"/>